<accession>A0AAV1UI09</accession>
<proteinExistence type="predicted"/>
<evidence type="ECO:0000313" key="3">
    <source>
        <dbReference type="Proteomes" id="UP001162060"/>
    </source>
</evidence>
<dbReference type="AlphaFoldDB" id="A0AAV1UI09"/>
<feature type="region of interest" description="Disordered" evidence="1">
    <location>
        <begin position="23"/>
        <end position="52"/>
    </location>
</feature>
<reference evidence="2" key="1">
    <citation type="submission" date="2024-01" db="EMBL/GenBank/DDBJ databases">
        <authorList>
            <person name="Webb A."/>
        </authorList>
    </citation>
    <scope>NUCLEOTIDE SEQUENCE</scope>
    <source>
        <strain evidence="2">Pm1</strain>
    </source>
</reference>
<comment type="caution">
    <text evidence="2">The sequence shown here is derived from an EMBL/GenBank/DDBJ whole genome shotgun (WGS) entry which is preliminary data.</text>
</comment>
<feature type="compositionally biased region" description="Basic and acidic residues" evidence="1">
    <location>
        <begin position="25"/>
        <end position="39"/>
    </location>
</feature>
<sequence length="52" mass="5617">MKKLSTTPTSVAGRAQTVLFTSKADVSKSLDSARPHLNSEEMSINAEDTHVE</sequence>
<name>A0AAV1UI09_9STRA</name>
<organism evidence="2 3">
    <name type="scientific">Peronospora matthiolae</name>
    <dbReference type="NCBI Taxonomy" id="2874970"/>
    <lineage>
        <taxon>Eukaryota</taxon>
        <taxon>Sar</taxon>
        <taxon>Stramenopiles</taxon>
        <taxon>Oomycota</taxon>
        <taxon>Peronosporomycetes</taxon>
        <taxon>Peronosporales</taxon>
        <taxon>Peronosporaceae</taxon>
        <taxon>Peronospora</taxon>
    </lineage>
</organism>
<protein>
    <submittedName>
        <fullName evidence="2">Uncharacterized protein</fullName>
    </submittedName>
</protein>
<evidence type="ECO:0000313" key="2">
    <source>
        <dbReference type="EMBL" id="CAK7933060.1"/>
    </source>
</evidence>
<evidence type="ECO:0000256" key="1">
    <source>
        <dbReference type="SAM" id="MobiDB-lite"/>
    </source>
</evidence>
<dbReference type="EMBL" id="CAKLBY020000193">
    <property type="protein sequence ID" value="CAK7933060.1"/>
    <property type="molecule type" value="Genomic_DNA"/>
</dbReference>
<gene>
    <name evidence="2" type="ORF">PM001_LOCUS18210</name>
</gene>
<dbReference type="Proteomes" id="UP001162060">
    <property type="component" value="Unassembled WGS sequence"/>
</dbReference>